<dbReference type="CDD" id="cd22007">
    <property type="entry name" value="HMG-box_AtHMGB6-like_rpt2"/>
    <property type="match status" value="1"/>
</dbReference>
<keyword evidence="7" id="KW-0539">Nucleus</keyword>
<feature type="region of interest" description="Disordered" evidence="8">
    <location>
        <begin position="941"/>
        <end position="988"/>
    </location>
</feature>
<dbReference type="CDD" id="cd22008">
    <property type="entry name" value="HMG-box_AtHMGB6-like_rpt3"/>
    <property type="match status" value="1"/>
</dbReference>
<evidence type="ECO:0000256" key="1">
    <source>
        <dbReference type="ARBA" id="ARBA00004167"/>
    </source>
</evidence>
<dbReference type="Pfam" id="PF00505">
    <property type="entry name" value="HMG_box"/>
    <property type="match status" value="3"/>
</dbReference>
<dbReference type="InterPro" id="IPR044601">
    <property type="entry name" value="HMGB6/HMGB13"/>
</dbReference>
<dbReference type="InterPro" id="IPR036910">
    <property type="entry name" value="HMG_box_dom_sf"/>
</dbReference>
<evidence type="ECO:0000256" key="3">
    <source>
        <dbReference type="ARBA" id="ARBA00022692"/>
    </source>
</evidence>
<feature type="domain" description="HMG box" evidence="10">
    <location>
        <begin position="836"/>
        <end position="902"/>
    </location>
</feature>
<feature type="region of interest" description="Disordered" evidence="8">
    <location>
        <begin position="572"/>
        <end position="593"/>
    </location>
</feature>
<protein>
    <recommendedName>
        <fullName evidence="10">HMG box domain-containing protein</fullName>
    </recommendedName>
</protein>
<keyword evidence="6 9" id="KW-0472">Membrane</keyword>
<feature type="DNA-binding region" description="HMG box" evidence="7">
    <location>
        <begin position="963"/>
        <end position="1031"/>
    </location>
</feature>
<evidence type="ECO:0000256" key="2">
    <source>
        <dbReference type="ARBA" id="ARBA00007727"/>
    </source>
</evidence>
<dbReference type="PANTHER" id="PTHR46912:SF1">
    <property type="entry name" value="HIGH MOBILITY GROUP B PROTEIN 13"/>
    <property type="match status" value="1"/>
</dbReference>
<dbReference type="CDD" id="cd22006">
    <property type="entry name" value="HMG-box_AtHMGB6-like_rpt1"/>
    <property type="match status" value="1"/>
</dbReference>
<dbReference type="Pfam" id="PF14416">
    <property type="entry name" value="PMR5N"/>
    <property type="match status" value="1"/>
</dbReference>
<feature type="compositionally biased region" description="Basic and acidic residues" evidence="8">
    <location>
        <begin position="975"/>
        <end position="986"/>
    </location>
</feature>
<dbReference type="AlphaFoldDB" id="A0AAV0M5V1"/>
<proteinExistence type="inferred from homology"/>
<evidence type="ECO:0000259" key="10">
    <source>
        <dbReference type="PROSITE" id="PS50118"/>
    </source>
</evidence>
<keyword evidence="7" id="KW-0238">DNA-binding</keyword>
<evidence type="ECO:0000256" key="6">
    <source>
        <dbReference type="ARBA" id="ARBA00023136"/>
    </source>
</evidence>
<feature type="region of interest" description="Disordered" evidence="8">
    <location>
        <begin position="698"/>
        <end position="724"/>
    </location>
</feature>
<dbReference type="Pfam" id="PF13839">
    <property type="entry name" value="PC-Esterase"/>
    <property type="match status" value="1"/>
</dbReference>
<evidence type="ECO:0000313" key="11">
    <source>
        <dbReference type="EMBL" id="CAI0441602.1"/>
    </source>
</evidence>
<feature type="compositionally biased region" description="Basic and acidic residues" evidence="8">
    <location>
        <begin position="816"/>
        <end position="835"/>
    </location>
</feature>
<reference evidence="11" key="1">
    <citation type="submission" date="2022-08" db="EMBL/GenBank/DDBJ databases">
        <authorList>
            <person name="Gutierrez-Valencia J."/>
        </authorList>
    </citation>
    <scope>NUCLEOTIDE SEQUENCE</scope>
</reference>
<evidence type="ECO:0000256" key="9">
    <source>
        <dbReference type="SAM" id="Phobius"/>
    </source>
</evidence>
<dbReference type="InterPro" id="IPR009071">
    <property type="entry name" value="HMG_box_dom"/>
</dbReference>
<feature type="DNA-binding region" description="HMG box" evidence="7">
    <location>
        <begin position="836"/>
        <end position="902"/>
    </location>
</feature>
<feature type="region of interest" description="Disordered" evidence="8">
    <location>
        <begin position="816"/>
        <end position="838"/>
    </location>
</feature>
<feature type="domain" description="HMG box" evidence="10">
    <location>
        <begin position="719"/>
        <end position="787"/>
    </location>
</feature>
<dbReference type="Gene3D" id="1.10.30.10">
    <property type="entry name" value="High mobility group box domain"/>
    <property type="match status" value="3"/>
</dbReference>
<feature type="region of interest" description="Disordered" evidence="8">
    <location>
        <begin position="544"/>
        <end position="563"/>
    </location>
</feature>
<comment type="subcellular location">
    <subcellularLocation>
        <location evidence="1">Membrane</location>
        <topology evidence="1">Single-pass membrane protein</topology>
    </subcellularLocation>
</comment>
<feature type="compositionally biased region" description="Pro residues" evidence="8">
    <location>
        <begin position="68"/>
        <end position="86"/>
    </location>
</feature>
<keyword evidence="12" id="KW-1185">Reference proteome</keyword>
<dbReference type="GO" id="GO:0003677">
    <property type="term" value="F:DNA binding"/>
    <property type="evidence" value="ECO:0007669"/>
    <property type="project" value="UniProtKB-UniRule"/>
</dbReference>
<keyword evidence="3 9" id="KW-0812">Transmembrane</keyword>
<dbReference type="EMBL" id="CAMGYJ010000007">
    <property type="protein sequence ID" value="CAI0441602.1"/>
    <property type="molecule type" value="Genomic_DNA"/>
</dbReference>
<dbReference type="GO" id="GO:0016740">
    <property type="term" value="F:transferase activity"/>
    <property type="evidence" value="ECO:0007669"/>
    <property type="project" value="InterPro"/>
</dbReference>
<feature type="region of interest" description="Disordered" evidence="8">
    <location>
        <begin position="605"/>
        <end position="633"/>
    </location>
</feature>
<feature type="region of interest" description="Disordered" evidence="8">
    <location>
        <begin position="68"/>
        <end position="144"/>
    </location>
</feature>
<feature type="compositionally biased region" description="Low complexity" evidence="8">
    <location>
        <begin position="109"/>
        <end position="122"/>
    </location>
</feature>
<dbReference type="Proteomes" id="UP001154282">
    <property type="component" value="Unassembled WGS sequence"/>
</dbReference>
<feature type="compositionally biased region" description="Basic residues" evidence="8">
    <location>
        <begin position="547"/>
        <end position="557"/>
    </location>
</feature>
<feature type="transmembrane region" description="Helical" evidence="9">
    <location>
        <begin position="16"/>
        <end position="35"/>
    </location>
</feature>
<comment type="similarity">
    <text evidence="2">Belongs to the PC-esterase family. TBL subfamily.</text>
</comment>
<evidence type="ECO:0000256" key="4">
    <source>
        <dbReference type="ARBA" id="ARBA00022968"/>
    </source>
</evidence>
<name>A0AAV0M5V1_9ROSI</name>
<feature type="compositionally biased region" description="Low complexity" evidence="8">
    <location>
        <begin position="611"/>
        <end position="627"/>
    </location>
</feature>
<dbReference type="InterPro" id="IPR025846">
    <property type="entry name" value="TBL_N"/>
</dbReference>
<comment type="caution">
    <text evidence="11">The sequence shown here is derived from an EMBL/GenBank/DDBJ whole genome shotgun (WGS) entry which is preliminary data.</text>
</comment>
<organism evidence="11 12">
    <name type="scientific">Linum tenue</name>
    <dbReference type="NCBI Taxonomy" id="586396"/>
    <lineage>
        <taxon>Eukaryota</taxon>
        <taxon>Viridiplantae</taxon>
        <taxon>Streptophyta</taxon>
        <taxon>Embryophyta</taxon>
        <taxon>Tracheophyta</taxon>
        <taxon>Spermatophyta</taxon>
        <taxon>Magnoliopsida</taxon>
        <taxon>eudicotyledons</taxon>
        <taxon>Gunneridae</taxon>
        <taxon>Pentapetalae</taxon>
        <taxon>rosids</taxon>
        <taxon>fabids</taxon>
        <taxon>Malpighiales</taxon>
        <taxon>Linaceae</taxon>
        <taxon>Linum</taxon>
    </lineage>
</organism>
<feature type="domain" description="HMG box" evidence="10">
    <location>
        <begin position="963"/>
        <end position="1031"/>
    </location>
</feature>
<keyword evidence="5 9" id="KW-1133">Transmembrane helix</keyword>
<evidence type="ECO:0000313" key="12">
    <source>
        <dbReference type="Proteomes" id="UP001154282"/>
    </source>
</evidence>
<gene>
    <name evidence="11" type="ORF">LITE_LOCUS26933</name>
</gene>
<dbReference type="GO" id="GO:0016020">
    <property type="term" value="C:membrane"/>
    <property type="evidence" value="ECO:0007669"/>
    <property type="project" value="UniProtKB-SubCell"/>
</dbReference>
<dbReference type="PROSITE" id="PS50118">
    <property type="entry name" value="HMG_BOX_2"/>
    <property type="match status" value="3"/>
</dbReference>
<evidence type="ECO:0000256" key="8">
    <source>
        <dbReference type="SAM" id="MobiDB-lite"/>
    </source>
</evidence>
<dbReference type="PANTHER" id="PTHR46912">
    <property type="entry name" value="HIGH MOBILITY GROUP B PROTEIN 13"/>
    <property type="match status" value="1"/>
</dbReference>
<feature type="DNA-binding region" description="HMG box" evidence="7">
    <location>
        <begin position="719"/>
        <end position="787"/>
    </location>
</feature>
<dbReference type="SMART" id="SM00398">
    <property type="entry name" value="HMG"/>
    <property type="match status" value="3"/>
</dbReference>
<sequence>MKQFLKLWSLNKQNQWILKFGISVLVVGLAFHLLFNQSTRFDPELEAAASSSSSSYITARTYLPVSPPPVSLVSPPPDLPVSPPPVEMLETPSDVAVDDLPGPPPAPQPSSSSAAAAEVSNSTMSVDGRPDPDENEAPDDGKCNLLVGDWVPEPSGPMYTNATCRLMDGHQNCMKNGRPDSGYLYWKWKPRRCELPAFDAHRFLELMRNKSWGVIGDSISRNHAESLLCMLSTVEEAVEVYHDKEFRSKTWKFPTYNFTLANIWAPFLVEAAIFEDYNGVSTKEVQLQLDKLDKSWVDAYPSFDYAIISTGKWFLKAAVYHENNTVVGCHFCPAGKNLTETGFVFAYEKALSFAMSTILQSKHKGQIFFRTSTPDHFQEGEWHNGGTCQQTAPAKEGEFELKEVNKILRKVELAEFEKASAKAAESGVNLKLVDFTNLLLTRPDGHPDAYRNFQPFAKDKNATVQNDCLHWCLPGPIDYLNDVLMELVPLQRSADSPIQIHSSAHSIQSPFPSFVKISVHSLSHCISQQAPATIMAEVAVPSSPIPAKKKNSRKVLKQKKESTSEANVLAQALTESSPAAVLPPPSETDPMKENSEILSSAKKVKGKAARGGKQQAAAAAKQQQSSSFDKELEQMQEMLQKLTLEKEKTEEMLKEKDEMLRAREEELENKGKEQEKLQAELKKLQKLKEFKPNLNFLILKDNEQDDKDKKKKKKGGAEKKRPSPPYILWYKDQWAEMKKENPNADFKEVSVILGAKWKTVSAEEKKPYEEKYQAEKEVYLQVMAKEKRETEAMKLLEEDQKQKTAMELLEQYLQFKHEADDQGNKKPKKEKDPLKPKQPMSAFFIYTNERRAALVAENKNVTEVAKITGEEWKNMSEKKKAPYEEVAKKNKENYLIEMEAYKLKKEEEASHVKKEEEELLKLQKQEAMQLLKKKEKTENIIKKTKEIKQKKKKKDQAADPNKPKKPASSFLLFSKETRKSLMEERPGTNNSTITALISVKWKELSEEERQVWNAKAAEAMDAYKKEMEEYSKSSAAAAAGTSA</sequence>
<keyword evidence="4" id="KW-0735">Signal-anchor</keyword>
<dbReference type="SUPFAM" id="SSF47095">
    <property type="entry name" value="HMG-box"/>
    <property type="match status" value="3"/>
</dbReference>
<evidence type="ECO:0000256" key="5">
    <source>
        <dbReference type="ARBA" id="ARBA00022989"/>
    </source>
</evidence>
<evidence type="ECO:0000256" key="7">
    <source>
        <dbReference type="PROSITE-ProRule" id="PRU00267"/>
    </source>
</evidence>
<dbReference type="GO" id="GO:0005634">
    <property type="term" value="C:nucleus"/>
    <property type="evidence" value="ECO:0007669"/>
    <property type="project" value="UniProtKB-UniRule"/>
</dbReference>
<dbReference type="InterPro" id="IPR026057">
    <property type="entry name" value="TBL_C"/>
</dbReference>
<accession>A0AAV0M5V1</accession>